<dbReference type="InterPro" id="IPR011257">
    <property type="entry name" value="DNA_glycosylase"/>
</dbReference>
<feature type="non-terminal residue" evidence="1">
    <location>
        <position position="236"/>
    </location>
</feature>
<evidence type="ECO:0000313" key="1">
    <source>
        <dbReference type="EMBL" id="SVB99792.1"/>
    </source>
</evidence>
<gene>
    <name evidence="1" type="ORF">METZ01_LOCUS252646</name>
</gene>
<protein>
    <submittedName>
        <fullName evidence="1">Uncharacterized protein</fullName>
    </submittedName>
</protein>
<dbReference type="GO" id="GO:0003824">
    <property type="term" value="F:catalytic activity"/>
    <property type="evidence" value="ECO:0007669"/>
    <property type="project" value="InterPro"/>
</dbReference>
<reference evidence="1" key="1">
    <citation type="submission" date="2018-05" db="EMBL/GenBank/DDBJ databases">
        <authorList>
            <person name="Lanie J.A."/>
            <person name="Ng W.-L."/>
            <person name="Kazmierczak K.M."/>
            <person name="Andrzejewski T.M."/>
            <person name="Davidsen T.M."/>
            <person name="Wayne K.J."/>
            <person name="Tettelin H."/>
            <person name="Glass J.I."/>
            <person name="Rusch D."/>
            <person name="Podicherti R."/>
            <person name="Tsui H.-C.T."/>
            <person name="Winkler M.E."/>
        </authorList>
    </citation>
    <scope>NUCLEOTIDE SEQUENCE</scope>
</reference>
<dbReference type="GO" id="GO:0006281">
    <property type="term" value="P:DNA repair"/>
    <property type="evidence" value="ECO:0007669"/>
    <property type="project" value="InterPro"/>
</dbReference>
<dbReference type="SUPFAM" id="SSF48150">
    <property type="entry name" value="DNA-glycosylase"/>
    <property type="match status" value="1"/>
</dbReference>
<accession>A0A382IKJ6</accession>
<dbReference type="InterPro" id="IPR037046">
    <property type="entry name" value="AlkA_N_sf"/>
</dbReference>
<organism evidence="1">
    <name type="scientific">marine metagenome</name>
    <dbReference type="NCBI Taxonomy" id="408172"/>
    <lineage>
        <taxon>unclassified sequences</taxon>
        <taxon>metagenomes</taxon>
        <taxon>ecological metagenomes</taxon>
    </lineage>
</organism>
<dbReference type="Gene3D" id="1.10.340.30">
    <property type="entry name" value="Hypothetical protein, domain 2"/>
    <property type="match status" value="1"/>
</dbReference>
<dbReference type="Gene3D" id="3.30.310.20">
    <property type="entry name" value="DNA-3-methyladenine glycosylase AlkA, N-terminal domain"/>
    <property type="match status" value="1"/>
</dbReference>
<dbReference type="AlphaFoldDB" id="A0A382IKJ6"/>
<dbReference type="EMBL" id="UINC01067784">
    <property type="protein sequence ID" value="SVB99792.1"/>
    <property type="molecule type" value="Genomic_DNA"/>
</dbReference>
<name>A0A382IKJ6_9ZZZZ</name>
<proteinExistence type="predicted"/>
<sequence>MHEYRVRPTPPFSFELTASFLSPGPTDQVDVFDGKRYMRLLELESSSRLALVSSLGSEQRPELIITLMNGTETDERPTGRVLTRMLGLDFDLGPFYELCQCDQQLYALSRDHYGLKPIQRLRPFESLALAIASEGQKKHMLQATLSSIAEVHSYKVACAGETFYSFPNAATFAGLEVEDLTHEPVDSIQAGQLHNLAALVTRGDLDLKALRRRPTDELLSTLESLSGVSAGGAQLT</sequence>